<dbReference type="EMBL" id="QSQT01000014">
    <property type="protein sequence ID" value="RGK55851.1"/>
    <property type="molecule type" value="Genomic_DNA"/>
</dbReference>
<dbReference type="NCBIfam" id="TIGR00619">
    <property type="entry name" value="sbcd"/>
    <property type="match status" value="1"/>
</dbReference>
<protein>
    <recommendedName>
        <fullName evidence="4">Nuclease SbcCD subunit D</fullName>
    </recommendedName>
</protein>
<keyword evidence="2 4" id="KW-0378">Hydrolase</keyword>
<evidence type="ECO:0000313" key="9">
    <source>
        <dbReference type="Proteomes" id="UP000285750"/>
    </source>
</evidence>
<comment type="similarity">
    <text evidence="4">Belongs to the SbcD family.</text>
</comment>
<evidence type="ECO:0000259" key="5">
    <source>
        <dbReference type="Pfam" id="PF00149"/>
    </source>
</evidence>
<evidence type="ECO:0000256" key="1">
    <source>
        <dbReference type="ARBA" id="ARBA00022722"/>
    </source>
</evidence>
<comment type="subunit">
    <text evidence="4">Heterodimer of SbcC and SbcD.</text>
</comment>
<evidence type="ECO:0000313" key="8">
    <source>
        <dbReference type="Proteomes" id="UP000260862"/>
    </source>
</evidence>
<organism evidence="6 8">
    <name type="scientific">Phocaeicola plebeius</name>
    <dbReference type="NCBI Taxonomy" id="310297"/>
    <lineage>
        <taxon>Bacteria</taxon>
        <taxon>Pseudomonadati</taxon>
        <taxon>Bacteroidota</taxon>
        <taxon>Bacteroidia</taxon>
        <taxon>Bacteroidales</taxon>
        <taxon>Bacteroidaceae</taxon>
        <taxon>Phocaeicola</taxon>
    </lineage>
</organism>
<dbReference type="Pfam" id="PF00149">
    <property type="entry name" value="Metallophos"/>
    <property type="match status" value="1"/>
</dbReference>
<dbReference type="EMBL" id="QRUY01000018">
    <property type="protein sequence ID" value="RGS07049.1"/>
    <property type="molecule type" value="Genomic_DNA"/>
</dbReference>
<name>A0A3E4N1F2_9BACT</name>
<evidence type="ECO:0000313" key="6">
    <source>
        <dbReference type="EMBL" id="RGK55851.1"/>
    </source>
</evidence>
<keyword evidence="8" id="KW-1185">Reference proteome</keyword>
<dbReference type="GO" id="GO:0008408">
    <property type="term" value="F:3'-5' exonuclease activity"/>
    <property type="evidence" value="ECO:0007669"/>
    <property type="project" value="InterPro"/>
</dbReference>
<dbReference type="InterPro" id="IPR004843">
    <property type="entry name" value="Calcineurin-like_PHP"/>
</dbReference>
<dbReference type="SUPFAM" id="SSF56300">
    <property type="entry name" value="Metallo-dependent phosphatases"/>
    <property type="match status" value="1"/>
</dbReference>
<dbReference type="Gene3D" id="3.60.21.10">
    <property type="match status" value="1"/>
</dbReference>
<dbReference type="AlphaFoldDB" id="A0A3E4N1F2"/>
<keyword evidence="4" id="KW-0233">DNA recombination</keyword>
<sequence length="404" mass="46279">MKILHTSDWHLGQQLFEYDRSEEQQDFLRQLCHWVATEQPDALIVSGDVFHYCSPSAAAQRLYTDALVEFHETCPSMQIIITAGNHDSSSKLEINRNLWKYAGVTVVGSIRRDEAGQVDLERHIVEVKNGCGELKGYVIALPHVYPQNFPALDEEVPREERQHHFIQTLLNRVEERNQGNLPVALMAHLALTGSDITGQDDGRGGMEYTDIRLMGEGYDYLALGHIHFPQTLLGGRARYCGSPLPVNFDESYGHSVSLVELAAHGAMPEVRTLPVRNVWPLKVLPSRAVSQEEALEVLQAIPDEEKMYVQLHVRIQDVPPAYCMERAYELARDKQCRFCRYKWEREVVETQKEITELDVDRLQTFSPSQVAAIYYQDKFQRDIAPEMLDMLEEAVKRVRSQEEE</sequence>
<dbReference type="GO" id="GO:0006260">
    <property type="term" value="P:DNA replication"/>
    <property type="evidence" value="ECO:0007669"/>
    <property type="project" value="UniProtKB-KW"/>
</dbReference>
<keyword evidence="4" id="KW-0255">Endonuclease</keyword>
<dbReference type="InterPro" id="IPR029052">
    <property type="entry name" value="Metallo-depent_PP-like"/>
</dbReference>
<comment type="function">
    <text evidence="4">SbcCD cleaves DNA hairpin structures. These structures can inhibit DNA replication and are intermediates in certain DNA recombination reactions. The complex acts as a 3'-&gt;5' double strand exonuclease that can open hairpins. It also has a 5' single-strand endonuclease activity.</text>
</comment>
<proteinExistence type="inferred from homology"/>
<keyword evidence="3 4" id="KW-0269">Exonuclease</keyword>
<feature type="domain" description="Calcineurin-like phosphoesterase" evidence="5">
    <location>
        <begin position="1"/>
        <end position="228"/>
    </location>
</feature>
<keyword evidence="1 4" id="KW-0540">Nuclease</keyword>
<dbReference type="Proteomes" id="UP000260862">
    <property type="component" value="Unassembled WGS sequence"/>
</dbReference>
<dbReference type="RefSeq" id="WP_117672623.1">
    <property type="nucleotide sequence ID" value="NZ_CABOGR010000014.1"/>
</dbReference>
<reference evidence="8 9" key="1">
    <citation type="submission" date="2018-08" db="EMBL/GenBank/DDBJ databases">
        <title>A genome reference for cultivated species of the human gut microbiota.</title>
        <authorList>
            <person name="Zou Y."/>
            <person name="Xue W."/>
            <person name="Luo G."/>
        </authorList>
    </citation>
    <scope>NUCLEOTIDE SEQUENCE [LARGE SCALE GENOMIC DNA]</scope>
    <source>
        <strain evidence="7 9">AF24-16AC</strain>
        <strain evidence="6 8">TF10-3AC</strain>
    </source>
</reference>
<dbReference type="PANTHER" id="PTHR30337:SF0">
    <property type="entry name" value="NUCLEASE SBCCD SUBUNIT D"/>
    <property type="match status" value="1"/>
</dbReference>
<dbReference type="InterPro" id="IPR041796">
    <property type="entry name" value="Mre11_N"/>
</dbReference>
<gene>
    <name evidence="4" type="primary">sbcD</name>
    <name evidence="7" type="ORF">DWY14_09385</name>
    <name evidence="6" type="ORF">DXD04_08600</name>
</gene>
<comment type="caution">
    <text evidence="6">The sequence shown here is derived from an EMBL/GenBank/DDBJ whole genome shotgun (WGS) entry which is preliminary data.</text>
</comment>
<dbReference type="InterPro" id="IPR004593">
    <property type="entry name" value="SbcD"/>
</dbReference>
<evidence type="ECO:0000256" key="3">
    <source>
        <dbReference type="ARBA" id="ARBA00022839"/>
    </source>
</evidence>
<dbReference type="GO" id="GO:0004519">
    <property type="term" value="F:endonuclease activity"/>
    <property type="evidence" value="ECO:0007669"/>
    <property type="project" value="UniProtKB-KW"/>
</dbReference>
<accession>A0A3E4N1F2</accession>
<evidence type="ECO:0000256" key="2">
    <source>
        <dbReference type="ARBA" id="ARBA00022801"/>
    </source>
</evidence>
<dbReference type="InterPro" id="IPR050535">
    <property type="entry name" value="DNA_Repair-Maintenance_Comp"/>
</dbReference>
<dbReference type="CDD" id="cd00840">
    <property type="entry name" value="MPP_Mre11_N"/>
    <property type="match status" value="1"/>
</dbReference>
<dbReference type="PANTHER" id="PTHR30337">
    <property type="entry name" value="COMPONENT OF ATP-DEPENDENT DSDNA EXONUCLEASE"/>
    <property type="match status" value="1"/>
</dbReference>
<keyword evidence="4" id="KW-0235">DNA replication</keyword>
<dbReference type="Proteomes" id="UP000285750">
    <property type="component" value="Unassembled WGS sequence"/>
</dbReference>
<evidence type="ECO:0000256" key="4">
    <source>
        <dbReference type="RuleBase" id="RU363069"/>
    </source>
</evidence>
<dbReference type="GO" id="GO:0006310">
    <property type="term" value="P:DNA recombination"/>
    <property type="evidence" value="ECO:0007669"/>
    <property type="project" value="UniProtKB-KW"/>
</dbReference>
<evidence type="ECO:0000313" key="7">
    <source>
        <dbReference type="EMBL" id="RGS07049.1"/>
    </source>
</evidence>